<feature type="region of interest" description="Disordered" evidence="1">
    <location>
        <begin position="1"/>
        <end position="43"/>
    </location>
</feature>
<dbReference type="KEGG" id="fro:AALO17_05310"/>
<organism evidence="2 3">
    <name type="scientific">Faecalibaculum rodentium</name>
    <dbReference type="NCBI Taxonomy" id="1702221"/>
    <lineage>
        <taxon>Bacteria</taxon>
        <taxon>Bacillati</taxon>
        <taxon>Bacillota</taxon>
        <taxon>Erysipelotrichia</taxon>
        <taxon>Erysipelotrichales</taxon>
        <taxon>Erysipelotrichaceae</taxon>
        <taxon>Faecalibaculum</taxon>
    </lineage>
</organism>
<feature type="compositionally biased region" description="Basic and acidic residues" evidence="1">
    <location>
        <begin position="23"/>
        <end position="33"/>
    </location>
</feature>
<evidence type="ECO:0000313" key="3">
    <source>
        <dbReference type="Proteomes" id="UP000069771"/>
    </source>
</evidence>
<evidence type="ECO:0000256" key="1">
    <source>
        <dbReference type="SAM" id="MobiDB-lite"/>
    </source>
</evidence>
<dbReference type="Proteomes" id="UP000069771">
    <property type="component" value="Chromosome"/>
</dbReference>
<dbReference type="EMBL" id="CP011391">
    <property type="protein sequence ID" value="AMK53665.1"/>
    <property type="molecule type" value="Genomic_DNA"/>
</dbReference>
<proteinExistence type="predicted"/>
<dbReference type="AlphaFoldDB" id="A0A140DSN8"/>
<sequence>MAAAELNPEETPVRNFQGRNSRRPPDRGPELQKNRKNRKERLI</sequence>
<evidence type="ECO:0000313" key="2">
    <source>
        <dbReference type="EMBL" id="AMK53665.1"/>
    </source>
</evidence>
<gene>
    <name evidence="2" type="ORF">AALO17_05310</name>
</gene>
<keyword evidence="3" id="KW-1185">Reference proteome</keyword>
<protein>
    <submittedName>
        <fullName evidence="2">Uncharacterized protein</fullName>
    </submittedName>
</protein>
<feature type="compositionally biased region" description="Basic residues" evidence="1">
    <location>
        <begin position="34"/>
        <end position="43"/>
    </location>
</feature>
<reference evidence="2 3" key="1">
    <citation type="journal article" date="2016" name="Gut Pathog.">
        <title>Whole genome sequencing of "Faecalibaculum rodentium" ALO17, isolated from C57BL/6J laboratory mouse feces.</title>
        <authorList>
            <person name="Lim S."/>
            <person name="Chang D.H."/>
            <person name="Ahn S."/>
            <person name="Kim B.C."/>
        </authorList>
    </citation>
    <scope>NUCLEOTIDE SEQUENCE [LARGE SCALE GENOMIC DNA]</scope>
    <source>
        <strain evidence="2 3">Alo17</strain>
    </source>
</reference>
<name>A0A140DSN8_9FIRM</name>
<accession>A0A140DSN8</accession>